<sequence length="169" mass="19238">MPNSMMIFSDRIVPINRPSSIIDSATTSTQEIYCHDSPSSTTVKSSRSIPISDRLTKTASEIQLCRDQQTAERLDYEFYSRVVSGISQSQCTSKSWQCRQENQMCLLNIMQTRTNETPKKVEEEVEDEWAIGHSLEETPCDENLILNIASEATNLSMPDDDDEIFEMEL</sequence>
<protein>
    <submittedName>
        <fullName evidence="1">Uncharacterized protein</fullName>
    </submittedName>
</protein>
<dbReference type="Proteomes" id="UP001295423">
    <property type="component" value="Unassembled WGS sequence"/>
</dbReference>
<proteinExistence type="predicted"/>
<gene>
    <name evidence="1" type="ORF">CYCCA115_LOCUS15795</name>
</gene>
<evidence type="ECO:0000313" key="1">
    <source>
        <dbReference type="EMBL" id="CAJ1955533.1"/>
    </source>
</evidence>
<reference evidence="1" key="1">
    <citation type="submission" date="2023-08" db="EMBL/GenBank/DDBJ databases">
        <authorList>
            <person name="Audoor S."/>
            <person name="Bilcke G."/>
        </authorList>
    </citation>
    <scope>NUCLEOTIDE SEQUENCE</scope>
</reference>
<name>A0AAD2FXF5_9STRA</name>
<organism evidence="1 2">
    <name type="scientific">Cylindrotheca closterium</name>
    <dbReference type="NCBI Taxonomy" id="2856"/>
    <lineage>
        <taxon>Eukaryota</taxon>
        <taxon>Sar</taxon>
        <taxon>Stramenopiles</taxon>
        <taxon>Ochrophyta</taxon>
        <taxon>Bacillariophyta</taxon>
        <taxon>Bacillariophyceae</taxon>
        <taxon>Bacillariophycidae</taxon>
        <taxon>Bacillariales</taxon>
        <taxon>Bacillariaceae</taxon>
        <taxon>Cylindrotheca</taxon>
    </lineage>
</organism>
<dbReference type="AlphaFoldDB" id="A0AAD2FXF5"/>
<keyword evidence="2" id="KW-1185">Reference proteome</keyword>
<evidence type="ECO:0000313" key="2">
    <source>
        <dbReference type="Proteomes" id="UP001295423"/>
    </source>
</evidence>
<dbReference type="EMBL" id="CAKOGP040001892">
    <property type="protein sequence ID" value="CAJ1955533.1"/>
    <property type="molecule type" value="Genomic_DNA"/>
</dbReference>
<accession>A0AAD2FXF5</accession>
<comment type="caution">
    <text evidence="1">The sequence shown here is derived from an EMBL/GenBank/DDBJ whole genome shotgun (WGS) entry which is preliminary data.</text>
</comment>